<dbReference type="InterPro" id="IPR036736">
    <property type="entry name" value="ACP-like_sf"/>
</dbReference>
<keyword evidence="1" id="KW-0596">Phosphopantetheine</keyword>
<dbReference type="SUPFAM" id="SSF56801">
    <property type="entry name" value="Acetyl-CoA synthetase-like"/>
    <property type="match status" value="1"/>
</dbReference>
<sequence length="1053" mass="117244">MSATAQPPSPSFGRRTLPQTLNDLANLPQDRLYASIPKHRLDLSSGFMDVSCRDMARCVDYMAHWISRHVGVSTDFATLAYIGMPDLRCVAVFLGAVKCGYKVLLPSPRNPPSTNLSLMQQTNCTTVLYVSEVLPVVKALLASSPELRILEIPSLQEMLDSQPPIYTFEKDFADAQDDPIVILHSSGSTAGIPKPITMTHATFAVLDNERNLPTVPGRRNRDYSIWDFSGGGRFYTVFPYFHLAGFLSLLVNPIFTESSSPVLGPALMPPSGELLKEVMRHQKLRALYLPPSIAEQLLMEPGGLEFFRDLDFLSYTGGPFSPSAGELLSTVTELCPLYGSTEAFQVPQLAPSPEDWAWMEWNPCFKLEMQLSDDQPNIFELVLFADESTRNMSALNHNMPGVTQYRTKDLFKQHPQKPGLWQFYGRRDDIIVLSNGEKFNPIPMELEVQSHSSLSGAMVVGQGRSRATLLVEPKPDNPDENRKDLESVIWPHVEEANRLLPAQGRILRSNIIVAKPDKPFARAGKGTIVRRLTENLYESEIEAVYAEGPAKVSAKGRMQPTMVPHFSKDTIVAFVRSILTDSYPDFANIEDDDDLFSHGLDSVMISVLLNNLKAGLGESSPNSDFEWLDTRTVYHNSSLSRLTDVLFHYLNSGNHPGFGVTQSRTGAMKDLIFKYTQGIPALSTTVNESKGPYTVALVGSTGYLGPQILRSLMADRNVASIYCLNRSVDARERTTQELKKFGDDTTLKFDRVKFLLVDIGMPQLGLSTHDFAKLSQEVNTTVYNAWRPDLSLPLSSFEKPFFSGLRTIIDWSCTNPQRSRIVFISSIAAVGEWSKVFPHEPITPEAQIADTNVAMHMGYGESKCVAERVLQVAHEQCGIPVSIVRTGQIGGSSTGHMPEQGWLLALCRTSKVLGVLPTHVAAVDWLPVDVLAQQISDVAAANESHDKYCVYNLVHREAQPWSLFLDTLSDRFGFGVERIGLPEWLYRLEERAREDAEGKYKLEALQLADFLRSLGEGREDMRCVCENIKGVSKVEVGPLSVELLEQWVRGWNL</sequence>
<dbReference type="Pfam" id="PF23562">
    <property type="entry name" value="AMP-binding_C_3"/>
    <property type="match status" value="1"/>
</dbReference>
<protein>
    <submittedName>
        <fullName evidence="5">Putative NRPS-like enzyme</fullName>
    </submittedName>
</protein>
<name>A0A6A7AHM3_9PLEO</name>
<dbReference type="InterPro" id="IPR036291">
    <property type="entry name" value="NAD(P)-bd_dom_sf"/>
</dbReference>
<evidence type="ECO:0000313" key="5">
    <source>
        <dbReference type="EMBL" id="KAF2832434.1"/>
    </source>
</evidence>
<organism evidence="5 6">
    <name type="scientific">Ophiobolus disseminans</name>
    <dbReference type="NCBI Taxonomy" id="1469910"/>
    <lineage>
        <taxon>Eukaryota</taxon>
        <taxon>Fungi</taxon>
        <taxon>Dikarya</taxon>
        <taxon>Ascomycota</taxon>
        <taxon>Pezizomycotina</taxon>
        <taxon>Dothideomycetes</taxon>
        <taxon>Pleosporomycetidae</taxon>
        <taxon>Pleosporales</taxon>
        <taxon>Pleosporineae</taxon>
        <taxon>Phaeosphaeriaceae</taxon>
        <taxon>Ophiobolus</taxon>
    </lineage>
</organism>
<dbReference type="Proteomes" id="UP000799424">
    <property type="component" value="Unassembled WGS sequence"/>
</dbReference>
<reference evidence="5" key="1">
    <citation type="journal article" date="2020" name="Stud. Mycol.">
        <title>101 Dothideomycetes genomes: a test case for predicting lifestyles and emergence of pathogens.</title>
        <authorList>
            <person name="Haridas S."/>
            <person name="Albert R."/>
            <person name="Binder M."/>
            <person name="Bloem J."/>
            <person name="Labutti K."/>
            <person name="Salamov A."/>
            <person name="Andreopoulos B."/>
            <person name="Baker S."/>
            <person name="Barry K."/>
            <person name="Bills G."/>
            <person name="Bluhm B."/>
            <person name="Cannon C."/>
            <person name="Castanera R."/>
            <person name="Culley D."/>
            <person name="Daum C."/>
            <person name="Ezra D."/>
            <person name="Gonzalez J."/>
            <person name="Henrissat B."/>
            <person name="Kuo A."/>
            <person name="Liang C."/>
            <person name="Lipzen A."/>
            <person name="Lutzoni F."/>
            <person name="Magnuson J."/>
            <person name="Mondo S."/>
            <person name="Nolan M."/>
            <person name="Ohm R."/>
            <person name="Pangilinan J."/>
            <person name="Park H.-J."/>
            <person name="Ramirez L."/>
            <person name="Alfaro M."/>
            <person name="Sun H."/>
            <person name="Tritt A."/>
            <person name="Yoshinaga Y."/>
            <person name="Zwiers L.-H."/>
            <person name="Turgeon B."/>
            <person name="Goodwin S."/>
            <person name="Spatafora J."/>
            <person name="Crous P."/>
            <person name="Grigoriev I."/>
        </authorList>
    </citation>
    <scope>NUCLEOTIDE SEQUENCE</scope>
    <source>
        <strain evidence="5">CBS 113818</strain>
    </source>
</reference>
<evidence type="ECO:0000259" key="3">
    <source>
        <dbReference type="Pfam" id="PF00501"/>
    </source>
</evidence>
<dbReference type="OrthoDB" id="429813at2759"/>
<dbReference type="PANTHER" id="PTHR43439:SF2">
    <property type="entry name" value="ENZYME, PUTATIVE (JCVI)-RELATED"/>
    <property type="match status" value="1"/>
</dbReference>
<proteinExistence type="predicted"/>
<dbReference type="InterPro" id="IPR051414">
    <property type="entry name" value="Adenylate-forming_Reductase"/>
</dbReference>
<evidence type="ECO:0000259" key="4">
    <source>
        <dbReference type="Pfam" id="PF07993"/>
    </source>
</evidence>
<keyword evidence="6" id="KW-1185">Reference proteome</keyword>
<dbReference type="Pfam" id="PF07993">
    <property type="entry name" value="NAD_binding_4"/>
    <property type="match status" value="1"/>
</dbReference>
<evidence type="ECO:0000256" key="2">
    <source>
        <dbReference type="ARBA" id="ARBA00022553"/>
    </source>
</evidence>
<dbReference type="AlphaFoldDB" id="A0A6A7AHM3"/>
<dbReference type="EMBL" id="MU006217">
    <property type="protein sequence ID" value="KAF2832434.1"/>
    <property type="molecule type" value="Genomic_DNA"/>
</dbReference>
<gene>
    <name evidence="5" type="ORF">CC86DRAFT_340934</name>
</gene>
<dbReference type="Gene3D" id="3.40.50.12780">
    <property type="entry name" value="N-terminal domain of ligase-like"/>
    <property type="match status" value="1"/>
</dbReference>
<dbReference type="InterPro" id="IPR013120">
    <property type="entry name" value="FAR_NAD-bd"/>
</dbReference>
<accession>A0A6A7AHM3</accession>
<keyword evidence="2" id="KW-0597">Phosphoprotein</keyword>
<dbReference type="PANTHER" id="PTHR43439">
    <property type="entry name" value="PHENYLACETATE-COENZYME A LIGASE"/>
    <property type="match status" value="1"/>
</dbReference>
<evidence type="ECO:0000256" key="1">
    <source>
        <dbReference type="ARBA" id="ARBA00022450"/>
    </source>
</evidence>
<dbReference type="Gene3D" id="3.40.50.720">
    <property type="entry name" value="NAD(P)-binding Rossmann-like Domain"/>
    <property type="match status" value="1"/>
</dbReference>
<evidence type="ECO:0000313" key="6">
    <source>
        <dbReference type="Proteomes" id="UP000799424"/>
    </source>
</evidence>
<dbReference type="SUPFAM" id="SSF51735">
    <property type="entry name" value="NAD(P)-binding Rossmann-fold domains"/>
    <property type="match status" value="1"/>
</dbReference>
<dbReference type="SUPFAM" id="SSF47336">
    <property type="entry name" value="ACP-like"/>
    <property type="match status" value="1"/>
</dbReference>
<dbReference type="Pfam" id="PF00501">
    <property type="entry name" value="AMP-binding"/>
    <property type="match status" value="1"/>
</dbReference>
<feature type="domain" description="Thioester reductase (TE)" evidence="4">
    <location>
        <begin position="697"/>
        <end position="935"/>
    </location>
</feature>
<feature type="domain" description="AMP-dependent synthetase/ligase" evidence="3">
    <location>
        <begin position="49"/>
        <end position="345"/>
    </location>
</feature>
<dbReference type="InterPro" id="IPR042099">
    <property type="entry name" value="ANL_N_sf"/>
</dbReference>
<dbReference type="InterPro" id="IPR000873">
    <property type="entry name" value="AMP-dep_synth/lig_dom"/>
</dbReference>